<dbReference type="EMBL" id="CAJNOC010001767">
    <property type="protein sequence ID" value="CAF0889487.1"/>
    <property type="molecule type" value="Genomic_DNA"/>
</dbReference>
<evidence type="ECO:0000256" key="1">
    <source>
        <dbReference type="SAM" id="SignalP"/>
    </source>
</evidence>
<feature type="domain" description="Apple" evidence="2">
    <location>
        <begin position="34"/>
        <end position="76"/>
    </location>
</feature>
<dbReference type="Gene3D" id="2.60.110.10">
    <property type="entry name" value="Thaumatin"/>
    <property type="match status" value="1"/>
</dbReference>
<dbReference type="PRINTS" id="PR00347">
    <property type="entry name" value="THAUMATIN"/>
</dbReference>
<organism evidence="3 4">
    <name type="scientific">Brachionus calyciflorus</name>
    <dbReference type="NCBI Taxonomy" id="104777"/>
    <lineage>
        <taxon>Eukaryota</taxon>
        <taxon>Metazoa</taxon>
        <taxon>Spiralia</taxon>
        <taxon>Gnathifera</taxon>
        <taxon>Rotifera</taxon>
        <taxon>Eurotatoria</taxon>
        <taxon>Monogononta</taxon>
        <taxon>Pseudotrocha</taxon>
        <taxon>Ploima</taxon>
        <taxon>Brachionidae</taxon>
        <taxon>Brachionus</taxon>
    </lineage>
</organism>
<accession>A0A813YVB4</accession>
<keyword evidence="1" id="KW-0732">Signal</keyword>
<feature type="chain" id="PRO_5032681317" description="Apple domain-containing protein" evidence="1">
    <location>
        <begin position="19"/>
        <end position="342"/>
    </location>
</feature>
<protein>
    <recommendedName>
        <fullName evidence="2">Apple domain-containing protein</fullName>
    </recommendedName>
</protein>
<dbReference type="PANTHER" id="PTHR31013:SF12">
    <property type="entry name" value="PATHOGENESIS-RELATED PROTEIN 5-LIKE"/>
    <property type="match status" value="1"/>
</dbReference>
<proteinExistence type="predicted"/>
<evidence type="ECO:0000313" key="4">
    <source>
        <dbReference type="Proteomes" id="UP000663879"/>
    </source>
</evidence>
<dbReference type="CDD" id="cd09218">
    <property type="entry name" value="TLP-PA"/>
    <property type="match status" value="1"/>
</dbReference>
<gene>
    <name evidence="3" type="ORF">OXX778_LOCUS10833</name>
</gene>
<dbReference type="FunFam" id="2.60.110.10:FF:000004">
    <property type="entry name" value="THAUMATIN-LIKE PROTEIN 1"/>
    <property type="match status" value="1"/>
</dbReference>
<dbReference type="Pfam" id="PF00314">
    <property type="entry name" value="Thaumatin"/>
    <property type="match status" value="1"/>
</dbReference>
<dbReference type="OrthoDB" id="430315at2759"/>
<dbReference type="SUPFAM" id="SSF49870">
    <property type="entry name" value="Osmotin, thaumatin-like protein"/>
    <property type="match status" value="1"/>
</dbReference>
<feature type="signal peptide" evidence="1">
    <location>
        <begin position="1"/>
        <end position="18"/>
    </location>
</feature>
<dbReference type="InterPro" id="IPR003609">
    <property type="entry name" value="Pan_app"/>
</dbReference>
<evidence type="ECO:0000313" key="3">
    <source>
        <dbReference type="EMBL" id="CAF0889487.1"/>
    </source>
</evidence>
<name>A0A813YVB4_9BILA</name>
<dbReference type="Proteomes" id="UP000663879">
    <property type="component" value="Unassembled WGS sequence"/>
</dbReference>
<dbReference type="PANTHER" id="PTHR31013">
    <property type="entry name" value="THAUMATIN FAMILY PROTEIN-RELATED"/>
    <property type="match status" value="1"/>
</dbReference>
<reference evidence="3" key="1">
    <citation type="submission" date="2021-02" db="EMBL/GenBank/DDBJ databases">
        <authorList>
            <person name="Nowell W R."/>
        </authorList>
    </citation>
    <scope>NUCLEOTIDE SEQUENCE</scope>
    <source>
        <strain evidence="3">Ploen Becks lab</strain>
    </source>
</reference>
<dbReference type="InterPro" id="IPR001938">
    <property type="entry name" value="Thaumatin"/>
</dbReference>
<dbReference type="SMART" id="SM00205">
    <property type="entry name" value="THN"/>
    <property type="match status" value="1"/>
</dbReference>
<comment type="caution">
    <text evidence="3">The sequence shown here is derived from an EMBL/GenBank/DDBJ whole genome shotgun (WGS) entry which is preliminary data.</text>
</comment>
<dbReference type="InterPro" id="IPR037176">
    <property type="entry name" value="Osmotin/thaumatin-like_sf"/>
</dbReference>
<dbReference type="Pfam" id="PF14295">
    <property type="entry name" value="PAN_4"/>
    <property type="match status" value="1"/>
</dbReference>
<dbReference type="PROSITE" id="PS51367">
    <property type="entry name" value="THAUMATIN_2"/>
    <property type="match status" value="1"/>
</dbReference>
<dbReference type="Gene3D" id="3.50.4.10">
    <property type="entry name" value="Hepatocyte Growth Factor"/>
    <property type="match status" value="1"/>
</dbReference>
<keyword evidence="4" id="KW-1185">Reference proteome</keyword>
<sequence length="342" mass="37838">MFIFKILLLNIGLILINCITWNEGPDGPWSMGCDFNGNDLTNQRSKGEECSGRCKSTPSCTHYTWTNYEGGTCWMKSNGASKSQAIQKENENIVCGILTSPNSNQVEFITINNCPYNIWVGMQGRVHSNPNWMVPSNGGWELNSGQTKSVSVPKDFYAGRLWARTNCNYNNGQFRCETGDCGPWVECANGGIQRGGQTPATLAEFTLNGAGDQDYYDVSLVDGYNLKMTIEVTSTSASGNGQYWCKNPACLKDLNSICPQELKKSNSNGQVIGCLSACEKFRTDEYCCRGAFGTPQTCKSSNWPVNYPAIFKQACPSAYSYAYDDSTSTFFCRNTNYKIIFC</sequence>
<evidence type="ECO:0000259" key="2">
    <source>
        <dbReference type="Pfam" id="PF14295"/>
    </source>
</evidence>
<dbReference type="AlphaFoldDB" id="A0A813YVB4"/>